<feature type="signal peptide" evidence="2">
    <location>
        <begin position="1"/>
        <end position="16"/>
    </location>
</feature>
<gene>
    <name evidence="3" type="ORF">BXZ70DRAFT_789561</name>
</gene>
<evidence type="ECO:0000313" key="3">
    <source>
        <dbReference type="EMBL" id="KAH8102555.1"/>
    </source>
</evidence>
<feature type="region of interest" description="Disordered" evidence="1">
    <location>
        <begin position="124"/>
        <end position="145"/>
    </location>
</feature>
<evidence type="ECO:0008006" key="5">
    <source>
        <dbReference type="Google" id="ProtNLM"/>
    </source>
</evidence>
<evidence type="ECO:0000313" key="4">
    <source>
        <dbReference type="Proteomes" id="UP000813824"/>
    </source>
</evidence>
<evidence type="ECO:0000256" key="1">
    <source>
        <dbReference type="SAM" id="MobiDB-lite"/>
    </source>
</evidence>
<dbReference type="AlphaFoldDB" id="A0A8K0XRG4"/>
<reference evidence="3" key="1">
    <citation type="journal article" date="2021" name="New Phytol.">
        <title>Evolutionary innovations through gain and loss of genes in the ectomycorrhizal Boletales.</title>
        <authorList>
            <person name="Wu G."/>
            <person name="Miyauchi S."/>
            <person name="Morin E."/>
            <person name="Kuo A."/>
            <person name="Drula E."/>
            <person name="Varga T."/>
            <person name="Kohler A."/>
            <person name="Feng B."/>
            <person name="Cao Y."/>
            <person name="Lipzen A."/>
            <person name="Daum C."/>
            <person name="Hundley H."/>
            <person name="Pangilinan J."/>
            <person name="Johnson J."/>
            <person name="Barry K."/>
            <person name="LaButti K."/>
            <person name="Ng V."/>
            <person name="Ahrendt S."/>
            <person name="Min B."/>
            <person name="Choi I.G."/>
            <person name="Park H."/>
            <person name="Plett J.M."/>
            <person name="Magnuson J."/>
            <person name="Spatafora J.W."/>
            <person name="Nagy L.G."/>
            <person name="Henrissat B."/>
            <person name="Grigoriev I.V."/>
            <person name="Yang Z.L."/>
            <person name="Xu J."/>
            <person name="Martin F.M."/>
        </authorList>
    </citation>
    <scope>NUCLEOTIDE SEQUENCE</scope>
    <source>
        <strain evidence="3">KKN 215</strain>
    </source>
</reference>
<evidence type="ECO:0000256" key="2">
    <source>
        <dbReference type="SAM" id="SignalP"/>
    </source>
</evidence>
<feature type="region of interest" description="Disordered" evidence="1">
    <location>
        <begin position="381"/>
        <end position="420"/>
    </location>
</feature>
<organism evidence="3 4">
    <name type="scientific">Cristinia sonorae</name>
    <dbReference type="NCBI Taxonomy" id="1940300"/>
    <lineage>
        <taxon>Eukaryota</taxon>
        <taxon>Fungi</taxon>
        <taxon>Dikarya</taxon>
        <taxon>Basidiomycota</taxon>
        <taxon>Agaricomycotina</taxon>
        <taxon>Agaricomycetes</taxon>
        <taxon>Agaricomycetidae</taxon>
        <taxon>Agaricales</taxon>
        <taxon>Pleurotineae</taxon>
        <taxon>Stephanosporaceae</taxon>
        <taxon>Cristinia</taxon>
    </lineage>
</organism>
<feature type="chain" id="PRO_5035482800" description="Pentatricopeptide repeat protein" evidence="2">
    <location>
        <begin position="17"/>
        <end position="645"/>
    </location>
</feature>
<feature type="compositionally biased region" description="Basic and acidic residues" evidence="1">
    <location>
        <begin position="400"/>
        <end position="420"/>
    </location>
</feature>
<comment type="caution">
    <text evidence="3">The sequence shown here is derived from an EMBL/GenBank/DDBJ whole genome shotgun (WGS) entry which is preliminary data.</text>
</comment>
<dbReference type="EMBL" id="JAEVFJ010000009">
    <property type="protein sequence ID" value="KAH8102555.1"/>
    <property type="molecule type" value="Genomic_DNA"/>
</dbReference>
<protein>
    <recommendedName>
        <fullName evidence="5">Pentatricopeptide repeat protein</fullName>
    </recommendedName>
</protein>
<dbReference type="Proteomes" id="UP000813824">
    <property type="component" value="Unassembled WGS sequence"/>
</dbReference>
<sequence>MLSFARLIWNVHVAAATKLLPGIVTRHRPQPLPATSAPYIPTPAGLVCPCMLQHASRTAKPSSFFTVLHAAAGRAFARASNREYHQRRQPFRQAELVVPAPKGYAEDQLATFWADLSGASTSRSTLSPVSHYRQQQPRRSVSTSREVVTTKPALGHYRKLTPLPHEPASKREIDASQTVRLEAKVRRATYTYRTIDRPLRPIHPETLSVLDTTYKDCALAPLYEDDPPWLDAVPLGGWTSAADNDAAWMPNTSMRPATSPRSHFRNLLVMQYHQIPSPSIHDLVAYHDTYPSFRSVMSFNLLLELAIRISHFNLASRLFTQMEEQGLVGNLDTRKLRARHFIRRGQWEFAWRREMDTVGPMPLAVWMEFFGTPLPFGHGARRVGGEEEDALDGTPSNSRQADKPTARTAESHSAEIPDREGTKYMDITTNLARFDLLMHNLPRLEAHQRKEATPRVARCIISLLLRSGQFELAEKITMDFFGNLQVVSRKDISKCLDIMHLHLGQERLKGREEYVRLSRLFRRMIGAHSSFRPTAHTLCLLLRPLKDAMHGGTVAWRVVERFRKKWGNGVVDERVRRRVASLARKEGRMDLVERVAREEGQRVVERGMWDTEREVRGGPESGHGDPLRRLRLGARELVMFSRGEL</sequence>
<dbReference type="OrthoDB" id="3149711at2759"/>
<keyword evidence="4" id="KW-1185">Reference proteome</keyword>
<keyword evidence="2" id="KW-0732">Signal</keyword>
<accession>A0A8K0XRG4</accession>
<proteinExistence type="predicted"/>
<name>A0A8K0XRG4_9AGAR</name>